<organism evidence="8 9">
    <name type="scientific">Vallitalea pronyensis</name>
    <dbReference type="NCBI Taxonomy" id="1348613"/>
    <lineage>
        <taxon>Bacteria</taxon>
        <taxon>Bacillati</taxon>
        <taxon>Bacillota</taxon>
        <taxon>Clostridia</taxon>
        <taxon>Lachnospirales</taxon>
        <taxon>Vallitaleaceae</taxon>
        <taxon>Vallitalea</taxon>
    </lineage>
</organism>
<feature type="transmembrane region" description="Helical" evidence="6">
    <location>
        <begin position="260"/>
        <end position="279"/>
    </location>
</feature>
<feature type="transmembrane region" description="Helical" evidence="6">
    <location>
        <begin position="21"/>
        <end position="46"/>
    </location>
</feature>
<keyword evidence="5 6" id="KW-0472">Membrane</keyword>
<dbReference type="PANTHER" id="PTHR23530:SF1">
    <property type="entry name" value="PERMEASE, MAJOR FACILITATOR SUPERFAMILY-RELATED"/>
    <property type="match status" value="1"/>
</dbReference>
<name>A0A8J8SGH1_9FIRM</name>
<dbReference type="Gene3D" id="1.20.1250.20">
    <property type="entry name" value="MFS general substrate transporter like domains"/>
    <property type="match status" value="1"/>
</dbReference>
<evidence type="ECO:0000256" key="3">
    <source>
        <dbReference type="ARBA" id="ARBA00022692"/>
    </source>
</evidence>
<dbReference type="GO" id="GO:0022857">
    <property type="term" value="F:transmembrane transporter activity"/>
    <property type="evidence" value="ECO:0007669"/>
    <property type="project" value="InterPro"/>
</dbReference>
<comment type="subcellular location">
    <subcellularLocation>
        <location evidence="1">Cell membrane</location>
        <topology evidence="1">Multi-pass membrane protein</topology>
    </subcellularLocation>
</comment>
<evidence type="ECO:0000256" key="6">
    <source>
        <dbReference type="SAM" id="Phobius"/>
    </source>
</evidence>
<dbReference type="InterPro" id="IPR053160">
    <property type="entry name" value="MFS_DHA3_Transporter"/>
</dbReference>
<gene>
    <name evidence="8" type="ORF">HZI73_10895</name>
</gene>
<dbReference type="InterPro" id="IPR011701">
    <property type="entry name" value="MFS"/>
</dbReference>
<feature type="transmembrane region" description="Helical" evidence="6">
    <location>
        <begin position="378"/>
        <end position="397"/>
    </location>
</feature>
<feature type="transmembrane region" description="Helical" evidence="6">
    <location>
        <begin position="84"/>
        <end position="102"/>
    </location>
</feature>
<evidence type="ECO:0000256" key="2">
    <source>
        <dbReference type="ARBA" id="ARBA00022448"/>
    </source>
</evidence>
<feature type="transmembrane region" description="Helical" evidence="6">
    <location>
        <begin position="52"/>
        <end position="72"/>
    </location>
</feature>
<evidence type="ECO:0000256" key="4">
    <source>
        <dbReference type="ARBA" id="ARBA00022989"/>
    </source>
</evidence>
<reference evidence="8" key="1">
    <citation type="submission" date="2020-07" db="EMBL/GenBank/DDBJ databases">
        <title>Vallitalea pronyensis genome.</title>
        <authorList>
            <person name="Postec A."/>
        </authorList>
    </citation>
    <scope>NUCLEOTIDE SEQUENCE</scope>
    <source>
        <strain evidence="8">FatNI3</strain>
    </source>
</reference>
<keyword evidence="3 6" id="KW-0812">Transmembrane</keyword>
<dbReference type="PROSITE" id="PS50850">
    <property type="entry name" value="MFS"/>
    <property type="match status" value="1"/>
</dbReference>
<dbReference type="Pfam" id="PF07690">
    <property type="entry name" value="MFS_1"/>
    <property type="match status" value="1"/>
</dbReference>
<dbReference type="EMBL" id="CP058649">
    <property type="protein sequence ID" value="QUI22765.1"/>
    <property type="molecule type" value="Genomic_DNA"/>
</dbReference>
<protein>
    <submittedName>
        <fullName evidence="8">MFS transporter</fullName>
    </submittedName>
</protein>
<dbReference type="Proteomes" id="UP000683246">
    <property type="component" value="Chromosome"/>
</dbReference>
<evidence type="ECO:0000313" key="9">
    <source>
        <dbReference type="Proteomes" id="UP000683246"/>
    </source>
</evidence>
<feature type="transmembrane region" description="Helical" evidence="6">
    <location>
        <begin position="153"/>
        <end position="170"/>
    </location>
</feature>
<feature type="transmembrane region" description="Helical" evidence="6">
    <location>
        <begin position="108"/>
        <end position="132"/>
    </location>
</feature>
<keyword evidence="4 6" id="KW-1133">Transmembrane helix</keyword>
<feature type="transmembrane region" description="Helical" evidence="6">
    <location>
        <begin position="229"/>
        <end position="248"/>
    </location>
</feature>
<accession>A0A8J8SGH1</accession>
<dbReference type="AlphaFoldDB" id="A0A8J8SGH1"/>
<dbReference type="PROSITE" id="PS00216">
    <property type="entry name" value="SUGAR_TRANSPORT_1"/>
    <property type="match status" value="1"/>
</dbReference>
<dbReference type="GO" id="GO:0005886">
    <property type="term" value="C:plasma membrane"/>
    <property type="evidence" value="ECO:0007669"/>
    <property type="project" value="UniProtKB-SubCell"/>
</dbReference>
<dbReference type="SUPFAM" id="SSF103473">
    <property type="entry name" value="MFS general substrate transporter"/>
    <property type="match status" value="1"/>
</dbReference>
<dbReference type="InterPro" id="IPR036259">
    <property type="entry name" value="MFS_trans_sf"/>
</dbReference>
<keyword evidence="9" id="KW-1185">Reference proteome</keyword>
<dbReference type="InterPro" id="IPR020846">
    <property type="entry name" value="MFS_dom"/>
</dbReference>
<dbReference type="InterPro" id="IPR005829">
    <property type="entry name" value="Sugar_transporter_CS"/>
</dbReference>
<feature type="transmembrane region" description="Helical" evidence="6">
    <location>
        <begin position="176"/>
        <end position="196"/>
    </location>
</feature>
<evidence type="ECO:0000313" key="8">
    <source>
        <dbReference type="EMBL" id="QUI22765.1"/>
    </source>
</evidence>
<evidence type="ECO:0000259" key="7">
    <source>
        <dbReference type="PROSITE" id="PS50850"/>
    </source>
</evidence>
<proteinExistence type="predicted"/>
<keyword evidence="2" id="KW-0813">Transport</keyword>
<dbReference type="PANTHER" id="PTHR23530">
    <property type="entry name" value="TRANSPORT PROTEIN-RELATED"/>
    <property type="match status" value="1"/>
</dbReference>
<feature type="domain" description="Major facilitator superfamily (MFS) profile" evidence="7">
    <location>
        <begin position="19"/>
        <end position="401"/>
    </location>
</feature>
<dbReference type="KEGG" id="vpy:HZI73_10895"/>
<feature type="transmembrane region" description="Helical" evidence="6">
    <location>
        <begin position="291"/>
        <end position="319"/>
    </location>
</feature>
<dbReference type="RefSeq" id="WP_212698260.1">
    <property type="nucleotide sequence ID" value="NZ_CP058649.1"/>
</dbReference>
<sequence>MNGNINTIERRKKVQRKQLEKNIAVFYLYVGFGVRLIAPIVVLFLLQKGINLTQIMLLQSINAVSIVLLEVPTGAIADVVGRKFSLMLSSIMLVAGLAMYVLTHHFYAFVMAEIMFGFGLSFKSGADSALLYDTLKALKREDAYASIQGKAQFYAFLLQSLGSIMIGYLYTVDVNLPYMVSIVLISISGVATLFFTEVHKHQVKERPHYLRHIKSSAITVKNHHQIRAIMLYSVFIYGIWRIGFWYFQPYMKAVHVDAKYFGLLFAIFNVAAAMGSRKVHLITRRLKEKSLLFLGALFVGSFFLMGMTRLYVGVVFIAIQEFARGIRRPILLNYLNEHITTDKRATIISFTSLCENLVVALLYPFVGVLMDQLDIVQLHTYTGIVALIGTIVLYKHLSNRLKDFM</sequence>
<evidence type="ECO:0000256" key="1">
    <source>
        <dbReference type="ARBA" id="ARBA00004651"/>
    </source>
</evidence>
<evidence type="ECO:0000256" key="5">
    <source>
        <dbReference type="ARBA" id="ARBA00023136"/>
    </source>
</evidence>